<keyword evidence="2" id="KW-1185">Reference proteome</keyword>
<reference evidence="1 2" key="1">
    <citation type="submission" date="2018-07" db="EMBL/GenBank/DDBJ databases">
        <title>Comparative genomics of the Candidatus Parilichlamydiaceae reveals evidence of convergent evolution and genome reduction in the phylum Chlamydiae.</title>
        <authorList>
            <person name="Taylor-Brown A."/>
            <person name="Polkinghorne A."/>
        </authorList>
    </citation>
    <scope>NUCLEOTIDE SEQUENCE [LARGE SCALE GENOMIC DNA]</scope>
    <source>
        <strain evidence="1 2">Hat2</strain>
    </source>
</reference>
<gene>
    <name evidence="1" type="ORF">HAT2_00711</name>
</gene>
<evidence type="ECO:0000313" key="1">
    <source>
        <dbReference type="EMBL" id="RDB31231.1"/>
    </source>
</evidence>
<sequence length="112" mass="12762">MLTVLASLLLSEWRLFPLSCARREQEWIAKLSVAQDTVNLQRSAQAREVVFAAAMEKARAARKELVISAPVSRTLDSFFLNEREERSIGEVIFFSLLLDLGLNYTKKSLLFK</sequence>
<name>A0A369K9G7_9BACT</name>
<proteinExistence type="predicted"/>
<organism evidence="1 2">
    <name type="scientific">Candidatus Similichlamydia laticola</name>
    <dbReference type="NCBI Taxonomy" id="2170265"/>
    <lineage>
        <taxon>Bacteria</taxon>
        <taxon>Pseudomonadati</taxon>
        <taxon>Chlamydiota</taxon>
        <taxon>Chlamydiia</taxon>
        <taxon>Parachlamydiales</taxon>
        <taxon>Candidatus Parilichlamydiaceae</taxon>
        <taxon>Candidatus Similichlamydia</taxon>
    </lineage>
</organism>
<dbReference type="AlphaFoldDB" id="A0A369K9G7"/>
<accession>A0A369K9G7</accession>
<dbReference type="EMBL" id="QQBG01000026">
    <property type="protein sequence ID" value="RDB31231.1"/>
    <property type="molecule type" value="Genomic_DNA"/>
</dbReference>
<protein>
    <submittedName>
        <fullName evidence="1">Uncharacterized protein</fullName>
    </submittedName>
</protein>
<evidence type="ECO:0000313" key="2">
    <source>
        <dbReference type="Proteomes" id="UP000253816"/>
    </source>
</evidence>
<comment type="caution">
    <text evidence="1">The sequence shown here is derived from an EMBL/GenBank/DDBJ whole genome shotgun (WGS) entry which is preliminary data.</text>
</comment>
<dbReference type="Proteomes" id="UP000253816">
    <property type="component" value="Unassembled WGS sequence"/>
</dbReference>